<protein>
    <recommendedName>
        <fullName evidence="1">non-specific serine/threonine protein kinase</fullName>
        <ecNumber evidence="1">2.7.11.1</ecNumber>
    </recommendedName>
</protein>
<organism evidence="8 9">
    <name type="scientific">Actinomadura yumaensis</name>
    <dbReference type="NCBI Taxonomy" id="111807"/>
    <lineage>
        <taxon>Bacteria</taxon>
        <taxon>Bacillati</taxon>
        <taxon>Actinomycetota</taxon>
        <taxon>Actinomycetes</taxon>
        <taxon>Streptosporangiales</taxon>
        <taxon>Thermomonosporaceae</taxon>
        <taxon>Actinomadura</taxon>
    </lineage>
</organism>
<keyword evidence="9" id="KW-1185">Reference proteome</keyword>
<gene>
    <name evidence="8" type="ORF">ACFQKB_11750</name>
</gene>
<evidence type="ECO:0000256" key="1">
    <source>
        <dbReference type="ARBA" id="ARBA00012513"/>
    </source>
</evidence>
<dbReference type="EC" id="2.7.11.1" evidence="1"/>
<dbReference type="InterPro" id="IPR008271">
    <property type="entry name" value="Ser/Thr_kinase_AS"/>
</dbReference>
<dbReference type="InterPro" id="IPR011009">
    <property type="entry name" value="Kinase-like_dom_sf"/>
</dbReference>
<dbReference type="SUPFAM" id="SSF56112">
    <property type="entry name" value="Protein kinase-like (PK-like)"/>
    <property type="match status" value="1"/>
</dbReference>
<name>A0ABW2CGV0_9ACTN</name>
<dbReference type="Proteomes" id="UP001596380">
    <property type="component" value="Unassembled WGS sequence"/>
</dbReference>
<accession>A0ABW2CGV0</accession>
<dbReference type="Gene3D" id="3.30.200.20">
    <property type="entry name" value="Phosphorylase Kinase, domain 1"/>
    <property type="match status" value="1"/>
</dbReference>
<keyword evidence="6" id="KW-0067">ATP-binding</keyword>
<sequence length="597" mass="60700">MSDWQVSGFDEVRELGAGAQGRVVLARHEGSGSPVAIKYVASVAAGQVEGLRREARLLGQVSDPHVARLYRLVESEHGAAIVMEAVEGVPLKRVLAEHGRLTPEQALTVLKGSLLGLAAAHGVGVVHRDYKPANVVVRADGLSKLIDFGIAIPAGEGNRSGTPAYMAPEQWRGEPATPAADVYAATCVFYECLAGRRPFGGDAAALMAGHLNAPPPVEDVPEAVRGLLARGMAKDPASRPAGAAAFVGELEAAATAAYGADWETRGIRALAGAAVALASLFPLAAAGLAPTTAAATTAAAGTSAAAAGTGATAAGGTGGGAASGGFLAGVGGKVAVGVAGTALVAGGGTAAYSVQHDSGPAKARPVAAVIATESRLLSGVPVAVRSQYAKITGLRDGAVQQSANQQLRAPVDWTVQRLSSQTAEVETRSMCKGNNSTVALTARMGVKGPSLVSAVYANKSTLCFPVDGVMPGWAVTVDLKTGRALTADDVFKPGTLTASGIRTLWGRLTVRGGSIYGPTGCRRGEFPERADFFPSKPPAGTADTGENPPYVTIFLDTNQFELNVSEGGSECPYDKLTAPYAKVRDLLVPSLAAKLPV</sequence>
<evidence type="ECO:0000256" key="5">
    <source>
        <dbReference type="ARBA" id="ARBA00022777"/>
    </source>
</evidence>
<keyword evidence="2" id="KW-0723">Serine/threonine-protein kinase</keyword>
<keyword evidence="4" id="KW-0547">Nucleotide-binding</keyword>
<keyword evidence="3 8" id="KW-0808">Transferase</keyword>
<evidence type="ECO:0000256" key="4">
    <source>
        <dbReference type="ARBA" id="ARBA00022741"/>
    </source>
</evidence>
<evidence type="ECO:0000313" key="8">
    <source>
        <dbReference type="EMBL" id="MFC6880435.1"/>
    </source>
</evidence>
<dbReference type="InterPro" id="IPR000719">
    <property type="entry name" value="Prot_kinase_dom"/>
</dbReference>
<dbReference type="PANTHER" id="PTHR43289:SF6">
    <property type="entry name" value="SERINE_THREONINE-PROTEIN KINASE NEKL-3"/>
    <property type="match status" value="1"/>
</dbReference>
<dbReference type="EMBL" id="JBHSXS010000005">
    <property type="protein sequence ID" value="MFC6880435.1"/>
    <property type="molecule type" value="Genomic_DNA"/>
</dbReference>
<dbReference type="GO" id="GO:0004674">
    <property type="term" value="F:protein serine/threonine kinase activity"/>
    <property type="evidence" value="ECO:0007669"/>
    <property type="project" value="UniProtKB-EC"/>
</dbReference>
<dbReference type="PROSITE" id="PS50011">
    <property type="entry name" value="PROTEIN_KINASE_DOM"/>
    <property type="match status" value="1"/>
</dbReference>
<proteinExistence type="predicted"/>
<evidence type="ECO:0000256" key="6">
    <source>
        <dbReference type="ARBA" id="ARBA00022840"/>
    </source>
</evidence>
<evidence type="ECO:0000313" key="9">
    <source>
        <dbReference type="Proteomes" id="UP001596380"/>
    </source>
</evidence>
<dbReference type="CDD" id="cd14014">
    <property type="entry name" value="STKc_PknB_like"/>
    <property type="match status" value="1"/>
</dbReference>
<dbReference type="Pfam" id="PF00069">
    <property type="entry name" value="Pkinase"/>
    <property type="match status" value="1"/>
</dbReference>
<dbReference type="RefSeq" id="WP_160820955.1">
    <property type="nucleotide sequence ID" value="NZ_JBHSXS010000005.1"/>
</dbReference>
<evidence type="ECO:0000256" key="2">
    <source>
        <dbReference type="ARBA" id="ARBA00022527"/>
    </source>
</evidence>
<evidence type="ECO:0000259" key="7">
    <source>
        <dbReference type="PROSITE" id="PS50011"/>
    </source>
</evidence>
<feature type="domain" description="Protein kinase" evidence="7">
    <location>
        <begin position="9"/>
        <end position="254"/>
    </location>
</feature>
<dbReference type="PROSITE" id="PS00108">
    <property type="entry name" value="PROTEIN_KINASE_ST"/>
    <property type="match status" value="1"/>
</dbReference>
<comment type="caution">
    <text evidence="8">The sequence shown here is derived from an EMBL/GenBank/DDBJ whole genome shotgun (WGS) entry which is preliminary data.</text>
</comment>
<evidence type="ECO:0000256" key="3">
    <source>
        <dbReference type="ARBA" id="ARBA00022679"/>
    </source>
</evidence>
<reference evidence="9" key="1">
    <citation type="journal article" date="2019" name="Int. J. Syst. Evol. Microbiol.">
        <title>The Global Catalogue of Microorganisms (GCM) 10K type strain sequencing project: providing services to taxonomists for standard genome sequencing and annotation.</title>
        <authorList>
            <consortium name="The Broad Institute Genomics Platform"/>
            <consortium name="The Broad Institute Genome Sequencing Center for Infectious Disease"/>
            <person name="Wu L."/>
            <person name="Ma J."/>
        </authorList>
    </citation>
    <scope>NUCLEOTIDE SEQUENCE [LARGE SCALE GENOMIC DNA]</scope>
    <source>
        <strain evidence="9">JCM 3369</strain>
    </source>
</reference>
<dbReference type="PANTHER" id="PTHR43289">
    <property type="entry name" value="MITOGEN-ACTIVATED PROTEIN KINASE KINASE KINASE 20-RELATED"/>
    <property type="match status" value="1"/>
</dbReference>
<keyword evidence="5 8" id="KW-0418">Kinase</keyword>
<dbReference type="Gene3D" id="1.10.510.10">
    <property type="entry name" value="Transferase(Phosphotransferase) domain 1"/>
    <property type="match status" value="1"/>
</dbReference>